<keyword evidence="3" id="KW-0723">Serine/threonine-protein kinase</keyword>
<evidence type="ECO:0000256" key="7">
    <source>
        <dbReference type="ARBA" id="ARBA00022840"/>
    </source>
</evidence>
<keyword evidence="6" id="KW-0418">Kinase</keyword>
<dbReference type="InterPro" id="IPR000719">
    <property type="entry name" value="Prot_kinase_dom"/>
</dbReference>
<evidence type="ECO:0000256" key="8">
    <source>
        <dbReference type="ARBA" id="ARBA00047899"/>
    </source>
</evidence>
<dbReference type="EC" id="2.7.11.1" evidence="2"/>
<comment type="catalytic activity">
    <reaction evidence="9">
        <text>L-seryl-[protein] + ATP = O-phospho-L-seryl-[protein] + ADP + H(+)</text>
        <dbReference type="Rhea" id="RHEA:17989"/>
        <dbReference type="Rhea" id="RHEA-COMP:9863"/>
        <dbReference type="Rhea" id="RHEA-COMP:11604"/>
        <dbReference type="ChEBI" id="CHEBI:15378"/>
        <dbReference type="ChEBI" id="CHEBI:29999"/>
        <dbReference type="ChEBI" id="CHEBI:30616"/>
        <dbReference type="ChEBI" id="CHEBI:83421"/>
        <dbReference type="ChEBI" id="CHEBI:456216"/>
        <dbReference type="EC" id="2.7.11.1"/>
    </reaction>
</comment>
<dbReference type="InterPro" id="IPR011009">
    <property type="entry name" value="Kinase-like_dom_sf"/>
</dbReference>
<feature type="compositionally biased region" description="Acidic residues" evidence="11">
    <location>
        <begin position="62"/>
        <end position="71"/>
    </location>
</feature>
<dbReference type="PROSITE" id="PS00107">
    <property type="entry name" value="PROTEIN_KINASE_ATP"/>
    <property type="match status" value="1"/>
</dbReference>
<dbReference type="InterPro" id="IPR057234">
    <property type="entry name" value="DUF7912"/>
</dbReference>
<dbReference type="FunFam" id="1.10.510.10:FF:000207">
    <property type="entry name" value="serine/threonine-protein kinase dst1 isoform X1"/>
    <property type="match status" value="1"/>
</dbReference>
<accession>A0A2N9EUD8</accession>
<evidence type="ECO:0000256" key="3">
    <source>
        <dbReference type="ARBA" id="ARBA00022527"/>
    </source>
</evidence>
<feature type="compositionally biased region" description="Polar residues" evidence="11">
    <location>
        <begin position="1"/>
        <end position="20"/>
    </location>
</feature>
<feature type="region of interest" description="Disordered" evidence="11">
    <location>
        <begin position="552"/>
        <end position="574"/>
    </location>
</feature>
<evidence type="ECO:0000256" key="5">
    <source>
        <dbReference type="ARBA" id="ARBA00022741"/>
    </source>
</evidence>
<evidence type="ECO:0000256" key="11">
    <source>
        <dbReference type="SAM" id="MobiDB-lite"/>
    </source>
</evidence>
<keyword evidence="7 10" id="KW-0067">ATP-binding</keyword>
<keyword evidence="5 10" id="KW-0547">Nucleotide-binding</keyword>
<dbReference type="GO" id="GO:0004674">
    <property type="term" value="F:protein serine/threonine kinase activity"/>
    <property type="evidence" value="ECO:0007669"/>
    <property type="project" value="UniProtKB-KW"/>
</dbReference>
<evidence type="ECO:0000256" key="1">
    <source>
        <dbReference type="ARBA" id="ARBA00008874"/>
    </source>
</evidence>
<evidence type="ECO:0000259" key="12">
    <source>
        <dbReference type="PROSITE" id="PS50011"/>
    </source>
</evidence>
<protein>
    <recommendedName>
        <fullName evidence="2">non-specific serine/threonine protein kinase</fullName>
        <ecNumber evidence="2">2.7.11.1</ecNumber>
    </recommendedName>
</protein>
<dbReference type="Pfam" id="PF00069">
    <property type="entry name" value="Pkinase"/>
    <property type="match status" value="1"/>
</dbReference>
<evidence type="ECO:0000256" key="2">
    <source>
        <dbReference type="ARBA" id="ARBA00012513"/>
    </source>
</evidence>
<dbReference type="EMBL" id="OIVN01000335">
    <property type="protein sequence ID" value="SPC78488.1"/>
    <property type="molecule type" value="Genomic_DNA"/>
</dbReference>
<dbReference type="InterPro" id="IPR017441">
    <property type="entry name" value="Protein_kinase_ATP_BS"/>
</dbReference>
<dbReference type="Pfam" id="PF25498">
    <property type="entry name" value="DUF7912"/>
    <property type="match status" value="1"/>
</dbReference>
<name>A0A2N9EUD8_FAGSY</name>
<dbReference type="Gene3D" id="1.10.510.10">
    <property type="entry name" value="Transferase(Phosphotransferase) domain 1"/>
    <property type="match status" value="1"/>
</dbReference>
<evidence type="ECO:0000256" key="4">
    <source>
        <dbReference type="ARBA" id="ARBA00022679"/>
    </source>
</evidence>
<organism evidence="13">
    <name type="scientific">Fagus sylvatica</name>
    <name type="common">Beechnut</name>
    <dbReference type="NCBI Taxonomy" id="28930"/>
    <lineage>
        <taxon>Eukaryota</taxon>
        <taxon>Viridiplantae</taxon>
        <taxon>Streptophyta</taxon>
        <taxon>Embryophyta</taxon>
        <taxon>Tracheophyta</taxon>
        <taxon>Spermatophyta</taxon>
        <taxon>Magnoliopsida</taxon>
        <taxon>eudicotyledons</taxon>
        <taxon>Gunneridae</taxon>
        <taxon>Pentapetalae</taxon>
        <taxon>rosids</taxon>
        <taxon>fabids</taxon>
        <taxon>Fagales</taxon>
        <taxon>Fagaceae</taxon>
        <taxon>Fagus</taxon>
    </lineage>
</organism>
<comment type="catalytic activity">
    <reaction evidence="8">
        <text>L-threonyl-[protein] + ATP = O-phospho-L-threonyl-[protein] + ADP + H(+)</text>
        <dbReference type="Rhea" id="RHEA:46608"/>
        <dbReference type="Rhea" id="RHEA-COMP:11060"/>
        <dbReference type="Rhea" id="RHEA-COMP:11605"/>
        <dbReference type="ChEBI" id="CHEBI:15378"/>
        <dbReference type="ChEBI" id="CHEBI:30013"/>
        <dbReference type="ChEBI" id="CHEBI:30616"/>
        <dbReference type="ChEBI" id="CHEBI:61977"/>
        <dbReference type="ChEBI" id="CHEBI:456216"/>
        <dbReference type="EC" id="2.7.11.1"/>
    </reaction>
</comment>
<feature type="region of interest" description="Disordered" evidence="11">
    <location>
        <begin position="1"/>
        <end position="178"/>
    </location>
</feature>
<dbReference type="InterPro" id="IPR050629">
    <property type="entry name" value="STE20/SPS1-PAK"/>
</dbReference>
<dbReference type="PANTHER" id="PTHR48012">
    <property type="entry name" value="STERILE20-LIKE KINASE, ISOFORM B-RELATED"/>
    <property type="match status" value="1"/>
</dbReference>
<evidence type="ECO:0000313" key="13">
    <source>
        <dbReference type="EMBL" id="SPC78488.1"/>
    </source>
</evidence>
<feature type="compositionally biased region" description="Acidic residues" evidence="11">
    <location>
        <begin position="155"/>
        <end position="170"/>
    </location>
</feature>
<dbReference type="FunFam" id="3.30.200.20:FF:000042">
    <property type="entry name" value="Aurora kinase A"/>
    <property type="match status" value="1"/>
</dbReference>
<dbReference type="SUPFAM" id="SSF56112">
    <property type="entry name" value="Protein kinase-like (PK-like)"/>
    <property type="match status" value="1"/>
</dbReference>
<keyword evidence="4" id="KW-0808">Transferase</keyword>
<dbReference type="AlphaFoldDB" id="A0A2N9EUD8"/>
<dbReference type="GO" id="GO:0035556">
    <property type="term" value="P:intracellular signal transduction"/>
    <property type="evidence" value="ECO:0007669"/>
    <property type="project" value="TreeGrafter"/>
</dbReference>
<proteinExistence type="inferred from homology"/>
<feature type="compositionally biased region" description="Low complexity" evidence="11">
    <location>
        <begin position="118"/>
        <end position="141"/>
    </location>
</feature>
<evidence type="ECO:0000256" key="10">
    <source>
        <dbReference type="PROSITE-ProRule" id="PRU10141"/>
    </source>
</evidence>
<feature type="domain" description="Protein kinase" evidence="12">
    <location>
        <begin position="254"/>
        <end position="519"/>
    </location>
</feature>
<dbReference type="PROSITE" id="PS50011">
    <property type="entry name" value="PROTEIN_KINASE_DOM"/>
    <property type="match status" value="1"/>
</dbReference>
<dbReference type="GO" id="GO:0005737">
    <property type="term" value="C:cytoplasm"/>
    <property type="evidence" value="ECO:0007669"/>
    <property type="project" value="TreeGrafter"/>
</dbReference>
<dbReference type="GO" id="GO:0005524">
    <property type="term" value="F:ATP binding"/>
    <property type="evidence" value="ECO:0007669"/>
    <property type="project" value="UniProtKB-UniRule"/>
</dbReference>
<evidence type="ECO:0000256" key="9">
    <source>
        <dbReference type="ARBA" id="ARBA00048679"/>
    </source>
</evidence>
<comment type="similarity">
    <text evidence="1">Belongs to the protein kinase superfamily. STE Ser/Thr protein kinase family. STE20 subfamily.</text>
</comment>
<evidence type="ECO:0000256" key="6">
    <source>
        <dbReference type="ARBA" id="ARBA00022777"/>
    </source>
</evidence>
<dbReference type="SMART" id="SM00220">
    <property type="entry name" value="S_TKc"/>
    <property type="match status" value="1"/>
</dbReference>
<reference evidence="13" key="1">
    <citation type="submission" date="2018-02" db="EMBL/GenBank/DDBJ databases">
        <authorList>
            <person name="Cohen D.B."/>
            <person name="Kent A.D."/>
        </authorList>
    </citation>
    <scope>NUCLEOTIDE SEQUENCE</scope>
</reference>
<sequence>MDQSSTPRGTRSTRIQSDLYSTVVIHGDSNSDSDHEQNSQPKPRKSPQKQQDLYATMVYKDDNDEDEEDDSSLPPLLKRLPKDFGGGASIDYDDVDDDGNKNEDFGTMIVKPDRNRNSSSTSSYSYSYSSSKRWSSSISEYKPAAPGKRTIGIHDDDDEDEEEDEGEGDGEGFSTFVVRKSDRGSVGKGFGDSTMGRAVASMQASGELGFGKQRKVSLSASSQAGEEGRHLTITKMSSSSIPDSVTREDPATKYELLNELGKGSYGSVYKARDIRTSELVAIKVISLSEGEEGYEEIRGEIEMLQQCSHPNVVRYLGSYQGEEYLWIVMEYCGGGSIADLMNIIEEPLEEYQIAYICREALKGLAYLHSIFKVHRDIKGGNILLTEQGDVKLGDFGVAAQLTRTMSKRNTFIGTPHWMAPEVIQESRYDGKVDVWALGVSAIEMAEGLPPRSAVHPMRCCFWLEQYKLSVVLTIYFKLSKQKILNSSWSLVFHDFVAKCLTKEPRLRPTASEMLKHKFIEKCKCGSSAMLPKIEKSKEIRASMALQAQNLAPTLPEDSPLAAPNRNDDYGDTVPSRPYNIGIQVANEVPAPSTMRKQHISDGIEPGGEGNFGTVIVHGGAEIDMTATQTLLSNAKEPSRALEHVENLSASGTGGKSAVPQVENVRGVDANNTLVGESNSVTQTIQASSDSISSSTEQNLKTKGISHVEVGVGSGISSSTLKNDTVSRKAFALQDKLWSIYAAGNTVPIPFLRATDISPIALLSDNVLGGMHRDNSETVAVEALQELFTGDGQSKKGRRGQNEMPLPPSVYNRLTSSSTLLNLAQALAYHKMCYEDMPLQELQATQEQQTIQNLCDTLRTILRLFKSGRGYTSVLTRTREVGWLRSLFSSSSSLSSVDTLSSLLASFPLPSQTQHSLQNHFLLPFHVFSLKPNSSLSSSSITRRFLSTSTSSSSSEEEEEEDPFQCETNEDGESTDEWEEETETEPEIDDGGDGGGIVLQGVPWGEQVLSIARDVLLQFSNDMKLYAFKTTPRGYIYVRLDKLSNEYGCPSMEELENYSQEFKKRLDEAGELGKIPYNLALEVSSPGAERILKVPDDLPRFKDKPMRVCYVEDVESKCPEKDGVYVLDSIETESESCLWKLADVKANRDPQSKGRPLSRKQRDWRLKVPFGMHKSVFLYLE</sequence>
<gene>
    <name evidence="13" type="ORF">FSB_LOCUS6370</name>
</gene>
<feature type="binding site" evidence="10">
    <location>
        <position position="283"/>
    </location>
    <ligand>
        <name>ATP</name>
        <dbReference type="ChEBI" id="CHEBI:30616"/>
    </ligand>
</feature>
<dbReference type="PANTHER" id="PTHR48012:SF18">
    <property type="entry name" value="HAPPYHOUR, ISOFORM A"/>
    <property type="match status" value="1"/>
</dbReference>
<feature type="compositionally biased region" description="Acidic residues" evidence="11">
    <location>
        <begin position="954"/>
        <end position="991"/>
    </location>
</feature>
<feature type="region of interest" description="Disordered" evidence="11">
    <location>
        <begin position="946"/>
        <end position="996"/>
    </location>
</feature>